<evidence type="ECO:0000313" key="3">
    <source>
        <dbReference type="Proteomes" id="UP000712080"/>
    </source>
</evidence>
<gene>
    <name evidence="2" type="ORF">G6047_12010</name>
</gene>
<proteinExistence type="predicted"/>
<evidence type="ECO:0000313" key="2">
    <source>
        <dbReference type="EMBL" id="NMH28759.1"/>
    </source>
</evidence>
<organism evidence="2 3">
    <name type="scientific">Flavobacterium silvaticum</name>
    <dbReference type="NCBI Taxonomy" id="1852020"/>
    <lineage>
        <taxon>Bacteria</taxon>
        <taxon>Pseudomonadati</taxon>
        <taxon>Bacteroidota</taxon>
        <taxon>Flavobacteriia</taxon>
        <taxon>Flavobacteriales</taxon>
        <taxon>Flavobacteriaceae</taxon>
        <taxon>Flavobacterium</taxon>
    </lineage>
</organism>
<keyword evidence="1" id="KW-0812">Transmembrane</keyword>
<feature type="transmembrane region" description="Helical" evidence="1">
    <location>
        <begin position="126"/>
        <end position="146"/>
    </location>
</feature>
<feature type="transmembrane region" description="Helical" evidence="1">
    <location>
        <begin position="99"/>
        <end position="120"/>
    </location>
</feature>
<dbReference type="AlphaFoldDB" id="A0A972FSW0"/>
<comment type="caution">
    <text evidence="2">The sequence shown here is derived from an EMBL/GenBank/DDBJ whole genome shotgun (WGS) entry which is preliminary data.</text>
</comment>
<feature type="transmembrane region" description="Helical" evidence="1">
    <location>
        <begin position="12"/>
        <end position="31"/>
    </location>
</feature>
<feature type="transmembrane region" description="Helical" evidence="1">
    <location>
        <begin position="70"/>
        <end position="87"/>
    </location>
</feature>
<accession>A0A972FSW0</accession>
<name>A0A972FSW0_9FLAO</name>
<evidence type="ECO:0000256" key="1">
    <source>
        <dbReference type="SAM" id="Phobius"/>
    </source>
</evidence>
<keyword evidence="1" id="KW-1133">Transmembrane helix</keyword>
<dbReference type="RefSeq" id="WP_169527872.1">
    <property type="nucleotide sequence ID" value="NZ_JAAMPU010000107.1"/>
</dbReference>
<dbReference type="Proteomes" id="UP000712080">
    <property type="component" value="Unassembled WGS sequence"/>
</dbReference>
<keyword evidence="1" id="KW-0472">Membrane</keyword>
<keyword evidence="3" id="KW-1185">Reference proteome</keyword>
<protein>
    <submittedName>
        <fullName evidence="2">Uncharacterized protein</fullName>
    </submittedName>
</protein>
<reference evidence="2" key="1">
    <citation type="submission" date="2020-02" db="EMBL/GenBank/DDBJ databases">
        <title>Flavobacterium sp. genome.</title>
        <authorList>
            <person name="Jung H.S."/>
            <person name="Baek J.H."/>
            <person name="Jeon C.O."/>
        </authorList>
    </citation>
    <scope>NUCLEOTIDE SEQUENCE</scope>
    <source>
        <strain evidence="2">SE-s28</strain>
    </source>
</reference>
<dbReference type="EMBL" id="JAAMPU010000107">
    <property type="protein sequence ID" value="NMH28759.1"/>
    <property type="molecule type" value="Genomic_DNA"/>
</dbReference>
<sequence length="159" mass="18405">MKANFLFPRSFKVIGCILFLIGLSMGIFIFFSGESMDRYLVVPVFAIVDTIPLGKSSSFSIVENSIFDEISIVLLIMGGLFVSFSRLKTEDEFIRQIRYESLIWAVYFNFAVMLFCTAFIYGTDYFMVMGINIFSLLFFFIIRFHIKIYQLQKISGDDE</sequence>